<feature type="transmembrane region" description="Helical" evidence="10">
    <location>
        <begin position="131"/>
        <end position="150"/>
    </location>
</feature>
<organism evidence="12 13">
    <name type="scientific">Neotoma lepida</name>
    <name type="common">Desert woodrat</name>
    <dbReference type="NCBI Taxonomy" id="56216"/>
    <lineage>
        <taxon>Eukaryota</taxon>
        <taxon>Metazoa</taxon>
        <taxon>Chordata</taxon>
        <taxon>Craniata</taxon>
        <taxon>Vertebrata</taxon>
        <taxon>Euteleostomi</taxon>
        <taxon>Mammalia</taxon>
        <taxon>Eutheria</taxon>
        <taxon>Euarchontoglires</taxon>
        <taxon>Glires</taxon>
        <taxon>Rodentia</taxon>
        <taxon>Myomorpha</taxon>
        <taxon>Muroidea</taxon>
        <taxon>Cricetidae</taxon>
        <taxon>Neotominae</taxon>
        <taxon>Neotoma</taxon>
    </lineage>
</organism>
<dbReference type="Proteomes" id="UP000092124">
    <property type="component" value="Unassembled WGS sequence"/>
</dbReference>
<dbReference type="AlphaFoldDB" id="A0A1A6FZB0"/>
<reference evidence="12 13" key="1">
    <citation type="submission" date="2016-06" db="EMBL/GenBank/DDBJ databases">
        <title>The Draft Genome Sequence and Annotation of the Desert Woodrat Neotoma lepida.</title>
        <authorList>
            <person name="Campbell M."/>
            <person name="Oakeson K.F."/>
            <person name="Yandell M."/>
            <person name="Halpert J.R."/>
            <person name="Dearing D."/>
        </authorList>
    </citation>
    <scope>NUCLEOTIDE SEQUENCE [LARGE SCALE GENOMIC DNA]</scope>
    <source>
        <strain evidence="12">417</strain>
        <tissue evidence="12">Liver</tissue>
    </source>
</reference>
<dbReference type="OrthoDB" id="5984008at2759"/>
<evidence type="ECO:0000256" key="7">
    <source>
        <dbReference type="ARBA" id="ARBA00023170"/>
    </source>
</evidence>
<keyword evidence="5" id="KW-0297">G-protein coupled receptor</keyword>
<name>A0A1A6FZB0_NEOLE</name>
<keyword evidence="4 10" id="KW-1133">Transmembrane helix</keyword>
<sequence length="173" mass="18945">CPLLCAVLIVTLDSENSIKRESQLAVLIASLAQKMRFPMRQHQDTPIVKANNLTLSYILLISLIFCFLCSLLFIGHPNSATCILQQITYGILFTVAVSTVLAKTITVVLAFKVTAPGRRMRWFLVSGAPNYIIPICTIIQIILCAIWLGASPPSVDIDAHSEHGHITIVCNKG</sequence>
<evidence type="ECO:0000256" key="10">
    <source>
        <dbReference type="SAM" id="Phobius"/>
    </source>
</evidence>
<gene>
    <name evidence="12" type="ORF">A6R68_09936</name>
</gene>
<protein>
    <recommendedName>
        <fullName evidence="11">G-protein coupled receptors family 3 profile domain-containing protein</fullName>
    </recommendedName>
</protein>
<comment type="caution">
    <text evidence="12">The sequence shown here is derived from an EMBL/GenBank/DDBJ whole genome shotgun (WGS) entry which is preliminary data.</text>
</comment>
<dbReference type="PANTHER" id="PTHR24061:SF545">
    <property type="entry name" value="VOMERONASAL 2, RECEPTOR 118-RELATED"/>
    <property type="match status" value="1"/>
</dbReference>
<dbReference type="InterPro" id="IPR017978">
    <property type="entry name" value="GPCR_3_C"/>
</dbReference>
<keyword evidence="6 10" id="KW-0472">Membrane</keyword>
<feature type="domain" description="G-protein coupled receptors family 3 profile" evidence="11">
    <location>
        <begin position="42"/>
        <end position="173"/>
    </location>
</feature>
<evidence type="ECO:0000256" key="5">
    <source>
        <dbReference type="ARBA" id="ARBA00023040"/>
    </source>
</evidence>
<dbReference type="PROSITE" id="PS50259">
    <property type="entry name" value="G_PROTEIN_RECEP_F3_4"/>
    <property type="match status" value="1"/>
</dbReference>
<keyword evidence="2" id="KW-1003">Cell membrane</keyword>
<feature type="non-terminal residue" evidence="12">
    <location>
        <position position="173"/>
    </location>
</feature>
<keyword evidence="9" id="KW-0807">Transducer</keyword>
<feature type="non-terminal residue" evidence="12">
    <location>
        <position position="1"/>
    </location>
</feature>
<dbReference type="EMBL" id="LZPO01110081">
    <property type="protein sequence ID" value="OBS58939.1"/>
    <property type="molecule type" value="Genomic_DNA"/>
</dbReference>
<dbReference type="PRINTS" id="PR00248">
    <property type="entry name" value="GPCRMGR"/>
</dbReference>
<accession>A0A1A6FZB0</accession>
<proteinExistence type="predicted"/>
<keyword evidence="7" id="KW-0675">Receptor</keyword>
<keyword evidence="13" id="KW-1185">Reference proteome</keyword>
<dbReference type="GO" id="GO:0005886">
    <property type="term" value="C:plasma membrane"/>
    <property type="evidence" value="ECO:0007669"/>
    <property type="project" value="UniProtKB-SubCell"/>
</dbReference>
<evidence type="ECO:0000256" key="6">
    <source>
        <dbReference type="ARBA" id="ARBA00023136"/>
    </source>
</evidence>
<dbReference type="PANTHER" id="PTHR24061">
    <property type="entry name" value="CALCIUM-SENSING RECEPTOR-RELATED"/>
    <property type="match status" value="1"/>
</dbReference>
<evidence type="ECO:0000256" key="9">
    <source>
        <dbReference type="ARBA" id="ARBA00023224"/>
    </source>
</evidence>
<feature type="transmembrane region" description="Helical" evidence="10">
    <location>
        <begin position="55"/>
        <end position="75"/>
    </location>
</feature>
<feature type="transmembrane region" description="Helical" evidence="10">
    <location>
        <begin position="87"/>
        <end position="111"/>
    </location>
</feature>
<dbReference type="PRINTS" id="PR01535">
    <property type="entry name" value="VOMERONASL2R"/>
</dbReference>
<evidence type="ECO:0000256" key="4">
    <source>
        <dbReference type="ARBA" id="ARBA00022989"/>
    </source>
</evidence>
<dbReference type="InterPro" id="IPR000337">
    <property type="entry name" value="GPCR_3"/>
</dbReference>
<evidence type="ECO:0000259" key="11">
    <source>
        <dbReference type="PROSITE" id="PS50259"/>
    </source>
</evidence>
<evidence type="ECO:0000313" key="12">
    <source>
        <dbReference type="EMBL" id="OBS58939.1"/>
    </source>
</evidence>
<evidence type="ECO:0000256" key="2">
    <source>
        <dbReference type="ARBA" id="ARBA00022475"/>
    </source>
</evidence>
<comment type="subcellular location">
    <subcellularLocation>
        <location evidence="1">Cell membrane</location>
        <topology evidence="1">Multi-pass membrane protein</topology>
    </subcellularLocation>
</comment>
<evidence type="ECO:0000313" key="13">
    <source>
        <dbReference type="Proteomes" id="UP000092124"/>
    </source>
</evidence>
<evidence type="ECO:0000256" key="3">
    <source>
        <dbReference type="ARBA" id="ARBA00022692"/>
    </source>
</evidence>
<evidence type="ECO:0000256" key="8">
    <source>
        <dbReference type="ARBA" id="ARBA00023180"/>
    </source>
</evidence>
<dbReference type="STRING" id="56216.A0A1A6FZB0"/>
<dbReference type="InterPro" id="IPR004073">
    <property type="entry name" value="GPCR_3_vmron_rcpt_2"/>
</dbReference>
<dbReference type="GO" id="GO:0004930">
    <property type="term" value="F:G protein-coupled receptor activity"/>
    <property type="evidence" value="ECO:0007669"/>
    <property type="project" value="UniProtKB-KW"/>
</dbReference>
<keyword evidence="3 10" id="KW-0812">Transmembrane</keyword>
<evidence type="ECO:0000256" key="1">
    <source>
        <dbReference type="ARBA" id="ARBA00004651"/>
    </source>
</evidence>
<dbReference type="InterPro" id="IPR000068">
    <property type="entry name" value="GPCR_3_Ca_sens_rcpt-rel"/>
</dbReference>
<keyword evidence="8" id="KW-0325">Glycoprotein</keyword>
<dbReference type="Pfam" id="PF00003">
    <property type="entry name" value="7tm_3"/>
    <property type="match status" value="1"/>
</dbReference>